<reference evidence="2 3" key="1">
    <citation type="submission" date="2016-11" db="EMBL/GenBank/DDBJ databases">
        <title>Complete genome sequence of thermophilic cyanobacteria strain Synechococcus sp. PCC6715.</title>
        <authorList>
            <person name="Tang J."/>
            <person name="Daroch M."/>
            <person name="Liang Y."/>
            <person name="Jiang D."/>
            <person name="Shah M."/>
        </authorList>
    </citation>
    <scope>NUCLEOTIDE SEQUENCE [LARGE SCALE GENOMIC DNA]</scope>
    <source>
        <strain evidence="2 3">PCC 6715</strain>
    </source>
</reference>
<dbReference type="RefSeq" id="WP_099798588.1">
    <property type="nucleotide sequence ID" value="NZ_CP018092.1"/>
</dbReference>
<dbReference type="AlphaFoldDB" id="A0A2D2Q156"/>
<dbReference type="PANTHER" id="PTHR48100">
    <property type="entry name" value="BROAD-SPECIFICITY PHOSPHATASE YOR283W-RELATED"/>
    <property type="match status" value="1"/>
</dbReference>
<gene>
    <name evidence="2" type="ORF">BRW62_05130</name>
</gene>
<evidence type="ECO:0008006" key="4">
    <source>
        <dbReference type="Google" id="ProtNLM"/>
    </source>
</evidence>
<dbReference type="CDD" id="cd07067">
    <property type="entry name" value="HP_PGM_like"/>
    <property type="match status" value="1"/>
</dbReference>
<dbReference type="KEGG" id="slw:BRW62_05130"/>
<dbReference type="InterPro" id="IPR050275">
    <property type="entry name" value="PGM_Phosphatase"/>
</dbReference>
<reference evidence="3" key="2">
    <citation type="journal article" date="2022" name="Front. Microbiol.">
        <title>Comparative Genomic Analysis Revealed Distinct Molecular Components and Organization of CO2-Concentrating Mechanism in Thermophilic Cyanobacteria.</title>
        <authorList>
            <person name="Tang J."/>
            <person name="Zhou H."/>
            <person name="Yao D."/>
            <person name="Riaz S."/>
            <person name="You D."/>
            <person name="Klepacz-Smolka A."/>
            <person name="Daroch M."/>
        </authorList>
    </citation>
    <scope>NUCLEOTIDE SEQUENCE [LARGE SCALE GENOMIC DNA]</scope>
    <source>
        <strain evidence="3">PCC 6715</strain>
    </source>
</reference>
<keyword evidence="3" id="KW-1185">Reference proteome</keyword>
<dbReference type="InterPro" id="IPR001345">
    <property type="entry name" value="PG/BPGM_mutase_AS"/>
</dbReference>
<evidence type="ECO:0000256" key="1">
    <source>
        <dbReference type="PIRSR" id="PIRSR613078-2"/>
    </source>
</evidence>
<dbReference type="InterPro" id="IPR029033">
    <property type="entry name" value="His_PPase_superfam"/>
</dbReference>
<dbReference type="OrthoDB" id="7925971at2"/>
<dbReference type="InterPro" id="IPR013078">
    <property type="entry name" value="His_Pase_superF_clade-1"/>
</dbReference>
<accession>A0A2D2Q156</accession>
<evidence type="ECO:0000313" key="2">
    <source>
        <dbReference type="EMBL" id="ATS18241.1"/>
    </source>
</evidence>
<dbReference type="Pfam" id="PF00300">
    <property type="entry name" value="His_Phos_1"/>
    <property type="match status" value="1"/>
</dbReference>
<protein>
    <recommendedName>
        <fullName evidence="4">Histidine phosphatase family protein</fullName>
    </recommendedName>
</protein>
<sequence length="208" mass="23553">MRLILVRHGEAVGNDTGVMLGRQDVPLTQRGRQQALALREILPPPDFIYTSPLQRCCEAARLMNPISGLKIQELADLIEIDQGVFTGLTWAQAQEQQPHLCNELEEQDCLVPIPEAESMAAAWQRAKQTWKHLRKHEDEHCVWCISHGGFLQCLVSVVLGSDRLWGINIPPAAWFDFSVRVDVDGRFEAENVRWWQIHGFNLSLPPSA</sequence>
<feature type="binding site" evidence="1">
    <location>
        <position position="55"/>
    </location>
    <ligand>
        <name>substrate</name>
    </ligand>
</feature>
<feature type="binding site" evidence="1">
    <location>
        <begin position="7"/>
        <end position="14"/>
    </location>
    <ligand>
        <name>substrate</name>
    </ligand>
</feature>
<dbReference type="Gene3D" id="3.40.50.1240">
    <property type="entry name" value="Phosphoglycerate mutase-like"/>
    <property type="match status" value="1"/>
</dbReference>
<dbReference type="GO" id="GO:0016791">
    <property type="term" value="F:phosphatase activity"/>
    <property type="evidence" value="ECO:0007669"/>
    <property type="project" value="TreeGrafter"/>
</dbReference>
<evidence type="ECO:0000313" key="3">
    <source>
        <dbReference type="Proteomes" id="UP000231057"/>
    </source>
</evidence>
<dbReference type="SUPFAM" id="SSF53254">
    <property type="entry name" value="Phosphoglycerate mutase-like"/>
    <property type="match status" value="1"/>
</dbReference>
<dbReference type="SMART" id="SM00855">
    <property type="entry name" value="PGAM"/>
    <property type="match status" value="1"/>
</dbReference>
<proteinExistence type="predicted"/>
<dbReference type="Proteomes" id="UP000231057">
    <property type="component" value="Chromosome"/>
</dbReference>
<dbReference type="PROSITE" id="PS00175">
    <property type="entry name" value="PG_MUTASE"/>
    <property type="match status" value="1"/>
</dbReference>
<name>A0A2D2Q156_PARLV</name>
<organism evidence="2 3">
    <name type="scientific">Parathermosynechococcus lividus PCC 6715</name>
    <dbReference type="NCBI Taxonomy" id="1917166"/>
    <lineage>
        <taxon>Bacteria</taxon>
        <taxon>Bacillati</taxon>
        <taxon>Cyanobacteriota</taxon>
        <taxon>Cyanophyceae</taxon>
        <taxon>Acaryochloridales</taxon>
        <taxon>Thermosynechococcaceae</taxon>
        <taxon>Parathermosynechococcus</taxon>
    </lineage>
</organism>
<dbReference type="EMBL" id="CP018092">
    <property type="protein sequence ID" value="ATS18241.1"/>
    <property type="molecule type" value="Genomic_DNA"/>
</dbReference>